<keyword evidence="7" id="KW-1185">Reference proteome</keyword>
<comment type="subcellular location">
    <subcellularLocation>
        <location evidence="1">Membrane</location>
    </subcellularLocation>
</comment>
<dbReference type="GO" id="GO:0005524">
    <property type="term" value="F:ATP binding"/>
    <property type="evidence" value="ECO:0007669"/>
    <property type="project" value="InterPro"/>
</dbReference>
<name>A0A4S8II43_MUSBA</name>
<feature type="compositionally biased region" description="Basic and acidic residues" evidence="4">
    <location>
        <begin position="28"/>
        <end position="48"/>
    </location>
</feature>
<comment type="caution">
    <text evidence="6">The sequence shown here is derived from an EMBL/GenBank/DDBJ whole genome shotgun (WGS) entry which is preliminary data.</text>
</comment>
<dbReference type="InterPro" id="IPR000719">
    <property type="entry name" value="Prot_kinase_dom"/>
</dbReference>
<protein>
    <recommendedName>
        <fullName evidence="5">Protein kinase domain-containing protein</fullName>
    </recommendedName>
</protein>
<dbReference type="InterPro" id="IPR011009">
    <property type="entry name" value="Kinase-like_dom_sf"/>
</dbReference>
<evidence type="ECO:0000256" key="4">
    <source>
        <dbReference type="SAM" id="MobiDB-lite"/>
    </source>
</evidence>
<dbReference type="Gene3D" id="1.10.510.10">
    <property type="entry name" value="Transferase(Phosphotransferase) domain 1"/>
    <property type="match status" value="1"/>
</dbReference>
<feature type="region of interest" description="Disordered" evidence="4">
    <location>
        <begin position="28"/>
        <end position="54"/>
    </location>
</feature>
<dbReference type="PROSITE" id="PS50011">
    <property type="entry name" value="PROTEIN_KINASE_DOM"/>
    <property type="match status" value="1"/>
</dbReference>
<dbReference type="GO" id="GO:0004674">
    <property type="term" value="F:protein serine/threonine kinase activity"/>
    <property type="evidence" value="ECO:0007669"/>
    <property type="project" value="UniProtKB-KW"/>
</dbReference>
<dbReference type="EMBL" id="PYDT01000010">
    <property type="protein sequence ID" value="THU47983.1"/>
    <property type="molecule type" value="Genomic_DNA"/>
</dbReference>
<evidence type="ECO:0000256" key="2">
    <source>
        <dbReference type="ARBA" id="ARBA00022527"/>
    </source>
</evidence>
<dbReference type="Pfam" id="PF07714">
    <property type="entry name" value="PK_Tyr_Ser-Thr"/>
    <property type="match status" value="1"/>
</dbReference>
<evidence type="ECO:0000313" key="7">
    <source>
        <dbReference type="Proteomes" id="UP000317650"/>
    </source>
</evidence>
<evidence type="ECO:0000256" key="1">
    <source>
        <dbReference type="ARBA" id="ARBA00004370"/>
    </source>
</evidence>
<keyword evidence="3" id="KW-0472">Membrane</keyword>
<evidence type="ECO:0000256" key="3">
    <source>
        <dbReference type="ARBA" id="ARBA00023136"/>
    </source>
</evidence>
<keyword evidence="2" id="KW-0418">Kinase</keyword>
<proteinExistence type="predicted"/>
<dbReference type="SUPFAM" id="SSF56112">
    <property type="entry name" value="Protein kinase-like (PK-like)"/>
    <property type="match status" value="1"/>
</dbReference>
<evidence type="ECO:0000313" key="6">
    <source>
        <dbReference type="EMBL" id="THU47983.1"/>
    </source>
</evidence>
<dbReference type="PANTHER" id="PTHR47985:SF39">
    <property type="entry name" value="SERINE_THREONINE-PROTEIN KINASE PBL23-RELATED"/>
    <property type="match status" value="1"/>
</dbReference>
<feature type="domain" description="Protein kinase" evidence="5">
    <location>
        <begin position="1"/>
        <end position="153"/>
    </location>
</feature>
<dbReference type="STRING" id="52838.A0A4S8II43"/>
<dbReference type="AlphaFoldDB" id="A0A4S8II43"/>
<sequence length="153" mass="17683">MGLISYTTKKSKGVIDCLCCTKSANEEDAAKAEESRRKQKPPSDENKKKTWRKRKWKRWWRKKQQQKKANHLASLIVAVKQLDRNGFQGNREFLVEVLMLSLLHHPNLVKLLGYCADGDQRILVYEYMPLGSLEDHLLGSLLIVLPLVLPFHS</sequence>
<keyword evidence="2" id="KW-0723">Serine/threonine-protein kinase</keyword>
<dbReference type="GO" id="GO:0016020">
    <property type="term" value="C:membrane"/>
    <property type="evidence" value="ECO:0007669"/>
    <property type="project" value="UniProtKB-SubCell"/>
</dbReference>
<evidence type="ECO:0000259" key="5">
    <source>
        <dbReference type="PROSITE" id="PS50011"/>
    </source>
</evidence>
<dbReference type="PANTHER" id="PTHR47985">
    <property type="entry name" value="OS07G0668900 PROTEIN"/>
    <property type="match status" value="1"/>
</dbReference>
<reference evidence="6 7" key="1">
    <citation type="journal article" date="2019" name="Nat. Plants">
        <title>Genome sequencing of Musa balbisiana reveals subgenome evolution and function divergence in polyploid bananas.</title>
        <authorList>
            <person name="Yao X."/>
        </authorList>
    </citation>
    <scope>NUCLEOTIDE SEQUENCE [LARGE SCALE GENOMIC DNA]</scope>
    <source>
        <strain evidence="7">cv. DH-PKW</strain>
        <tissue evidence="6">Leaves</tissue>
    </source>
</reference>
<dbReference type="InterPro" id="IPR001245">
    <property type="entry name" value="Ser-Thr/Tyr_kinase_cat_dom"/>
</dbReference>
<gene>
    <name evidence="6" type="ORF">C4D60_Mb09t21420</name>
</gene>
<organism evidence="6 7">
    <name type="scientific">Musa balbisiana</name>
    <name type="common">Banana</name>
    <dbReference type="NCBI Taxonomy" id="52838"/>
    <lineage>
        <taxon>Eukaryota</taxon>
        <taxon>Viridiplantae</taxon>
        <taxon>Streptophyta</taxon>
        <taxon>Embryophyta</taxon>
        <taxon>Tracheophyta</taxon>
        <taxon>Spermatophyta</taxon>
        <taxon>Magnoliopsida</taxon>
        <taxon>Liliopsida</taxon>
        <taxon>Zingiberales</taxon>
        <taxon>Musaceae</taxon>
        <taxon>Musa</taxon>
    </lineage>
</organism>
<keyword evidence="2" id="KW-0808">Transferase</keyword>
<dbReference type="Proteomes" id="UP000317650">
    <property type="component" value="Chromosome 9"/>
</dbReference>
<accession>A0A4S8II43</accession>